<evidence type="ECO:0000256" key="8">
    <source>
        <dbReference type="PROSITE-ProRule" id="PRU01006"/>
    </source>
</evidence>
<dbReference type="InParanoid" id="G0R6A2"/>
<dbReference type="GO" id="GO:0009035">
    <property type="term" value="F:type I site-specific deoxyribonuclease activity"/>
    <property type="evidence" value="ECO:0007669"/>
    <property type="project" value="UniProtKB-EC"/>
</dbReference>
<sequence>MKILKNVYFFFIYIYNNTKYQQLKTFKDNFLILLSFSNQDFFLTIFDILNGFIAYKQNFKSVQSIIPSQNCIHIMHMTSKGEKKITKLTEIENTYKIQYFFNRFLYDIAYKFVKNQSQDQNLLAEICRLHADNIYQKGDYQLAIQKYIETIGFIEPSYVVRKFLDVSQIEYLIKYLEALHQKKKNDKHYTALLLNCYVKQKLIDKLDTFLKQNQYDSELFDIDLAIKVCRESKNNDLALTLADQNNLSEQYLDILMESLNENNTLKAIDYIRSKVDLQEKTKFLLTFGQKMMKLCPEKTLELIQNMVLLSAIGSQQYLLQEDLQNNIPLNDLSVLEYFGLEEKSYQEIPLVTFRQADEFFHVFLGTKDQYLENYLEFLTSKVEKLQNEKVIFHKLFEFYLEKNNQSEEYVNKILMILKNNKNDKKYDQNYLLVLFKMKKFAPGIIFLYQIMGLKEDLLNFYINNNEGDKIIEMCKKEINEPNLWIQALKYFTQDEIFKNKQDEVEIKLKEILENIANQSSLSPLLVLSILQDSKNVQFGTIKSYFKKKLEEDYKIIQKDQEIINKNIKEVQKQKQEYEQIKTQARIVTNKKCSECDTELNNPKIHFMCGHSFHLGCLRSDTQQKGCDKCSLEFKNVIERKEQFNQQSKDHKAFYENLTQQNNKFEVIAGFLGKGLFAQYNGGNN</sequence>
<dbReference type="GO" id="GO:0030897">
    <property type="term" value="C:HOPS complex"/>
    <property type="evidence" value="ECO:0007669"/>
    <property type="project" value="TreeGrafter"/>
</dbReference>
<feature type="domain" description="RING-type" evidence="10">
    <location>
        <begin position="592"/>
        <end position="630"/>
    </location>
</feature>
<dbReference type="Proteomes" id="UP000008983">
    <property type="component" value="Unassembled WGS sequence"/>
</dbReference>
<dbReference type="GO" id="GO:0048284">
    <property type="term" value="P:organelle fusion"/>
    <property type="evidence" value="ECO:0007669"/>
    <property type="project" value="TreeGrafter"/>
</dbReference>
<dbReference type="RefSeq" id="XP_004023883.1">
    <property type="nucleotide sequence ID" value="XM_004023834.1"/>
</dbReference>
<protein>
    <submittedName>
        <fullName evidence="11">Vacuolar sorting protein, putative</fullName>
        <ecNumber evidence="11">3.1.21.3</ecNumber>
    </submittedName>
</protein>
<keyword evidence="12" id="KW-1185">Reference proteome</keyword>
<evidence type="ECO:0000256" key="2">
    <source>
        <dbReference type="ARBA" id="ARBA00007070"/>
    </source>
</evidence>
<feature type="coiled-coil region" evidence="9">
    <location>
        <begin position="546"/>
        <end position="590"/>
    </location>
</feature>
<keyword evidence="9" id="KW-0175">Coiled coil</keyword>
<keyword evidence="4 7" id="KW-0863">Zinc-finger</keyword>
<dbReference type="InterPro" id="IPR057308">
    <property type="entry name" value="CHCR_PEP5_VPS11"/>
</dbReference>
<dbReference type="InterPro" id="IPR013083">
    <property type="entry name" value="Znf_RING/FYVE/PHD"/>
</dbReference>
<dbReference type="PROSITE" id="PS50089">
    <property type="entry name" value="ZF_RING_2"/>
    <property type="match status" value="1"/>
</dbReference>
<dbReference type="InterPro" id="IPR001841">
    <property type="entry name" value="Znf_RING"/>
</dbReference>
<dbReference type="OMA" id="LMTMEFK"/>
<reference evidence="11 12" key="1">
    <citation type="submission" date="2011-07" db="EMBL/GenBank/DDBJ databases">
        <authorList>
            <person name="Coyne R."/>
            <person name="Brami D."/>
            <person name="Johnson J."/>
            <person name="Hostetler J."/>
            <person name="Hannick L."/>
            <person name="Clark T."/>
            <person name="Cassidy-Hanley D."/>
            <person name="Inman J."/>
        </authorList>
    </citation>
    <scope>NUCLEOTIDE SEQUENCE [LARGE SCALE GENOMIC DNA]</scope>
    <source>
        <strain evidence="11 12">G5</strain>
    </source>
</reference>
<organism evidence="11 12">
    <name type="scientific">Ichthyophthirius multifiliis</name>
    <name type="common">White spot disease agent</name>
    <name type="synonym">Ich</name>
    <dbReference type="NCBI Taxonomy" id="5932"/>
    <lineage>
        <taxon>Eukaryota</taxon>
        <taxon>Sar</taxon>
        <taxon>Alveolata</taxon>
        <taxon>Ciliophora</taxon>
        <taxon>Intramacronucleata</taxon>
        <taxon>Oligohymenophorea</taxon>
        <taxon>Hymenostomatida</taxon>
        <taxon>Ophryoglenina</taxon>
        <taxon>Ichthyophthirius</taxon>
    </lineage>
</organism>
<evidence type="ECO:0000256" key="4">
    <source>
        <dbReference type="ARBA" id="ARBA00022771"/>
    </source>
</evidence>
<dbReference type="AlphaFoldDB" id="G0R6A2"/>
<dbReference type="GO" id="GO:0005768">
    <property type="term" value="C:endosome"/>
    <property type="evidence" value="ECO:0007669"/>
    <property type="project" value="UniProtKB-ARBA"/>
</dbReference>
<dbReference type="OrthoDB" id="26184at2759"/>
<evidence type="ECO:0000256" key="6">
    <source>
        <dbReference type="ARBA" id="ARBA00023136"/>
    </source>
</evidence>
<evidence type="ECO:0000313" key="12">
    <source>
        <dbReference type="Proteomes" id="UP000008983"/>
    </source>
</evidence>
<proteinExistence type="inferred from homology"/>
<evidence type="ECO:0000256" key="3">
    <source>
        <dbReference type="ARBA" id="ARBA00022723"/>
    </source>
</evidence>
<dbReference type="PANTHER" id="PTHR23323:SF24">
    <property type="entry name" value="VACUOLAR PROTEIN SORTING-ASSOCIATED PROTEIN 11 HOMOLOG"/>
    <property type="match status" value="1"/>
</dbReference>
<evidence type="ECO:0000256" key="9">
    <source>
        <dbReference type="SAM" id="Coils"/>
    </source>
</evidence>
<feature type="repeat" description="CHCR" evidence="8">
    <location>
        <begin position="147"/>
        <end position="297"/>
    </location>
</feature>
<evidence type="ECO:0000256" key="5">
    <source>
        <dbReference type="ARBA" id="ARBA00022833"/>
    </source>
</evidence>
<evidence type="ECO:0000256" key="1">
    <source>
        <dbReference type="ARBA" id="ARBA00004184"/>
    </source>
</evidence>
<evidence type="ECO:0000259" key="10">
    <source>
        <dbReference type="PROSITE" id="PS50089"/>
    </source>
</evidence>
<dbReference type="Pfam" id="PF23356">
    <property type="entry name" value="TPR_PEP5_VPS11"/>
    <property type="match status" value="1"/>
</dbReference>
<dbReference type="PROSITE" id="PS50236">
    <property type="entry name" value="CHCR"/>
    <property type="match status" value="1"/>
</dbReference>
<dbReference type="PANTHER" id="PTHR23323">
    <property type="entry name" value="VACUOLAR PROTEIN SORTING-ASSOCIATED PROTEIN"/>
    <property type="match status" value="1"/>
</dbReference>
<gene>
    <name evidence="11" type="ORF">IMG5_203390</name>
</gene>
<dbReference type="EMBL" id="GL984393">
    <property type="protein sequence ID" value="EGR26999.1"/>
    <property type="molecule type" value="Genomic_DNA"/>
</dbReference>
<dbReference type="EC" id="3.1.21.3" evidence="11"/>
<name>G0R6A2_ICHMU</name>
<dbReference type="GO" id="GO:0006886">
    <property type="term" value="P:intracellular protein transport"/>
    <property type="evidence" value="ECO:0007669"/>
    <property type="project" value="UniProtKB-UniRule"/>
</dbReference>
<dbReference type="GO" id="GO:0007032">
    <property type="term" value="P:endosome organization"/>
    <property type="evidence" value="ECO:0007669"/>
    <property type="project" value="TreeGrafter"/>
</dbReference>
<dbReference type="FunCoup" id="G0R6A2">
    <property type="interactions" value="296"/>
</dbReference>
<evidence type="ECO:0000256" key="7">
    <source>
        <dbReference type="PROSITE-ProRule" id="PRU00175"/>
    </source>
</evidence>
<keyword evidence="3" id="KW-0479">Metal-binding</keyword>
<comment type="similarity">
    <text evidence="2">Belongs to the VPS11 family.</text>
</comment>
<dbReference type="GO" id="GO:0008270">
    <property type="term" value="F:zinc ion binding"/>
    <property type="evidence" value="ECO:0007669"/>
    <property type="project" value="UniProtKB-KW"/>
</dbReference>
<dbReference type="GO" id="GO:0006904">
    <property type="term" value="P:vesicle docking involved in exocytosis"/>
    <property type="evidence" value="ECO:0007669"/>
    <property type="project" value="TreeGrafter"/>
</dbReference>
<dbReference type="GO" id="GO:0030674">
    <property type="term" value="F:protein-macromolecule adaptor activity"/>
    <property type="evidence" value="ECO:0007669"/>
    <property type="project" value="TreeGrafter"/>
</dbReference>
<dbReference type="SUPFAM" id="SSF57850">
    <property type="entry name" value="RING/U-box"/>
    <property type="match status" value="1"/>
</dbReference>
<keyword evidence="5" id="KW-0862">Zinc</keyword>
<dbReference type="GO" id="GO:0007033">
    <property type="term" value="P:vacuole organization"/>
    <property type="evidence" value="ECO:0007669"/>
    <property type="project" value="TreeGrafter"/>
</dbReference>
<dbReference type="eggNOG" id="KOG2114">
    <property type="taxonomic scope" value="Eukaryota"/>
</dbReference>
<dbReference type="Gene3D" id="3.30.40.10">
    <property type="entry name" value="Zinc/RING finger domain, C3HC4 (zinc finger)"/>
    <property type="match status" value="1"/>
</dbReference>
<keyword evidence="11" id="KW-0378">Hydrolase</keyword>
<evidence type="ECO:0000313" key="11">
    <source>
        <dbReference type="EMBL" id="EGR26999.1"/>
    </source>
</evidence>
<accession>G0R6A2</accession>
<dbReference type="GeneID" id="14903053"/>
<dbReference type="STRING" id="857967.G0R6A2"/>
<dbReference type="InterPro" id="IPR000547">
    <property type="entry name" value="Clathrin_H-chain/VPS_repeat"/>
</dbReference>
<comment type="subcellular location">
    <subcellularLocation>
        <location evidence="1">Endomembrane system</location>
        <topology evidence="1">Peripheral membrane protein</topology>
    </subcellularLocation>
</comment>
<keyword evidence="6" id="KW-0472">Membrane</keyword>